<dbReference type="PROSITE" id="PS50885">
    <property type="entry name" value="HAMP"/>
    <property type="match status" value="1"/>
</dbReference>
<evidence type="ECO:0000256" key="2">
    <source>
        <dbReference type="ARBA" id="ARBA00029447"/>
    </source>
</evidence>
<comment type="similarity">
    <text evidence="2">Belongs to the methyl-accepting chemotaxis (MCP) protein family.</text>
</comment>
<dbReference type="SUPFAM" id="SSF58104">
    <property type="entry name" value="Methyl-accepting chemotaxis protein (MCP) signaling domain"/>
    <property type="match status" value="1"/>
</dbReference>
<feature type="compositionally biased region" description="Low complexity" evidence="4">
    <location>
        <begin position="562"/>
        <end position="587"/>
    </location>
</feature>
<proteinExistence type="inferred from homology"/>
<feature type="region of interest" description="Disordered" evidence="4">
    <location>
        <begin position="515"/>
        <end position="615"/>
    </location>
</feature>
<gene>
    <name evidence="8" type="ORF">RAN89_00715</name>
</gene>
<organism evidence="8 9">
    <name type="scientific">Rhodoferax mekongensis</name>
    <dbReference type="NCBI Taxonomy" id="3068341"/>
    <lineage>
        <taxon>Bacteria</taxon>
        <taxon>Pseudomonadati</taxon>
        <taxon>Pseudomonadota</taxon>
        <taxon>Betaproteobacteria</taxon>
        <taxon>Burkholderiales</taxon>
        <taxon>Comamonadaceae</taxon>
        <taxon>Rhodoferax</taxon>
    </lineage>
</organism>
<dbReference type="PANTHER" id="PTHR43531:SF14">
    <property type="entry name" value="METHYL-ACCEPTING CHEMOTAXIS PROTEIN I-RELATED"/>
    <property type="match status" value="1"/>
</dbReference>
<evidence type="ECO:0000256" key="3">
    <source>
        <dbReference type="PROSITE-ProRule" id="PRU00284"/>
    </source>
</evidence>
<dbReference type="Pfam" id="PF12729">
    <property type="entry name" value="4HB_MCP_1"/>
    <property type="match status" value="1"/>
</dbReference>
<feature type="domain" description="Methyl-accepting transducer" evidence="6">
    <location>
        <begin position="264"/>
        <end position="493"/>
    </location>
</feature>
<evidence type="ECO:0000313" key="9">
    <source>
        <dbReference type="Proteomes" id="UP001302257"/>
    </source>
</evidence>
<evidence type="ECO:0000259" key="7">
    <source>
        <dbReference type="PROSITE" id="PS50885"/>
    </source>
</evidence>
<keyword evidence="5" id="KW-1133">Transmembrane helix</keyword>
<protein>
    <submittedName>
        <fullName evidence="8">Methyl-accepting chemotaxis protein</fullName>
    </submittedName>
</protein>
<keyword evidence="3" id="KW-0807">Transducer</keyword>
<accession>A0ABZ0AZ94</accession>
<evidence type="ECO:0000313" key="8">
    <source>
        <dbReference type="EMBL" id="WNO04980.1"/>
    </source>
</evidence>
<dbReference type="PANTHER" id="PTHR43531">
    <property type="entry name" value="PROTEIN ICFG"/>
    <property type="match status" value="1"/>
</dbReference>
<sequence>MKLKHQIIALGLVGILASGLVGGIGLLQTDRLSGAIDASEAMSSALQNSQEADMMHDAIRGDVLLLVQGATTQNANQIAEASKDLEEHAKTFNDAIAQLEEKPLPPDVKAMLQTTKPMVQEYIAAARKAQELAAKDLAAAGTAIDGFQVAFGKLEDQMAHQADGIEKGVAAARTESHAKVISSRTQVLIAWVLSTLLLVGGAVFLARELSQPIAHAASIANALSEGHLHTEIHPAGSDETIQLLRSMEVMQRSFSNTVRAVKSSADAVATASAEIAQGNNDLSARTEQQASALEETAASMEELGSTVKQNADSARQANQLAMNASTVAIQGGEVVGQVVETMKGINESSRRIADIISVIDGIAFQTNILALNAAVEAARAGEQGRGFAVVASEVRSLAGRSAEAAKEIKSLINASVERVEQGSSLVDKAGETMTEVVSSIRRVTDIMGEISAASSEQSAGVSQVGEAVTQMDQATQQNAALVEEMAAAASSLKSQAHDLVQVVAVFKLGNENHGGYSGTSVTSGNSSTGGGSHALASPLPKAAVRSNPPQKLNFAGPERRAAAAANSAKTAPKPAAKPAASPAKAPPVLTAQAISPPKTSSRVTPAGGDDDWETF</sequence>
<dbReference type="InterPro" id="IPR024478">
    <property type="entry name" value="HlyB_4HB_MCP"/>
</dbReference>
<evidence type="ECO:0000256" key="4">
    <source>
        <dbReference type="SAM" id="MobiDB-lite"/>
    </source>
</evidence>
<dbReference type="InterPro" id="IPR051310">
    <property type="entry name" value="MCP_chemotaxis"/>
</dbReference>
<dbReference type="RefSeq" id="WP_313867791.1">
    <property type="nucleotide sequence ID" value="NZ_CP132507.1"/>
</dbReference>
<feature type="transmembrane region" description="Helical" evidence="5">
    <location>
        <begin position="6"/>
        <end position="27"/>
    </location>
</feature>
<evidence type="ECO:0000256" key="1">
    <source>
        <dbReference type="ARBA" id="ARBA00022481"/>
    </source>
</evidence>
<dbReference type="InterPro" id="IPR003660">
    <property type="entry name" value="HAMP_dom"/>
</dbReference>
<dbReference type="Gene3D" id="1.10.287.950">
    <property type="entry name" value="Methyl-accepting chemotaxis protein"/>
    <property type="match status" value="1"/>
</dbReference>
<dbReference type="EMBL" id="CP132507">
    <property type="protein sequence ID" value="WNO04980.1"/>
    <property type="molecule type" value="Genomic_DNA"/>
</dbReference>
<reference evidence="8 9" key="1">
    <citation type="submission" date="2023-08" db="EMBL/GenBank/DDBJ databases">
        <title>Rhodoferax potami sp. nov. and Rhodoferax mekongensis sp. nov., isolated from the Mekong River in Thailand.</title>
        <authorList>
            <person name="Kitikhun S."/>
            <person name="Charoenyingcharoen P."/>
            <person name="Siriarchawattana P."/>
            <person name="Likhitrattanapisal S."/>
            <person name="Nilsakha T."/>
            <person name="Chanpet A."/>
            <person name="Rattanawaree P."/>
            <person name="Ingsriswang S."/>
        </authorList>
    </citation>
    <scope>NUCLEOTIDE SEQUENCE [LARGE SCALE GENOMIC DNA]</scope>
    <source>
        <strain evidence="8 9">TBRC 17307</strain>
    </source>
</reference>
<keyword evidence="9" id="KW-1185">Reference proteome</keyword>
<keyword evidence="5" id="KW-0472">Membrane</keyword>
<feature type="domain" description="HAMP" evidence="7">
    <location>
        <begin position="207"/>
        <end position="259"/>
    </location>
</feature>
<evidence type="ECO:0000259" key="6">
    <source>
        <dbReference type="PROSITE" id="PS50111"/>
    </source>
</evidence>
<dbReference type="SMART" id="SM00304">
    <property type="entry name" value="HAMP"/>
    <property type="match status" value="1"/>
</dbReference>
<name>A0ABZ0AZ94_9BURK</name>
<keyword evidence="1" id="KW-0488">Methylation</keyword>
<dbReference type="PROSITE" id="PS50111">
    <property type="entry name" value="CHEMOTAXIS_TRANSDUC_2"/>
    <property type="match status" value="1"/>
</dbReference>
<feature type="transmembrane region" description="Helical" evidence="5">
    <location>
        <begin position="187"/>
        <end position="206"/>
    </location>
</feature>
<keyword evidence="5" id="KW-0812">Transmembrane</keyword>
<dbReference type="InterPro" id="IPR004089">
    <property type="entry name" value="MCPsignal_dom"/>
</dbReference>
<dbReference type="Pfam" id="PF00015">
    <property type="entry name" value="MCPsignal"/>
    <property type="match status" value="1"/>
</dbReference>
<dbReference type="Proteomes" id="UP001302257">
    <property type="component" value="Chromosome"/>
</dbReference>
<dbReference type="CDD" id="cd11386">
    <property type="entry name" value="MCP_signal"/>
    <property type="match status" value="1"/>
</dbReference>
<evidence type="ECO:0000256" key="5">
    <source>
        <dbReference type="SAM" id="Phobius"/>
    </source>
</evidence>
<dbReference type="SMART" id="SM00283">
    <property type="entry name" value="MA"/>
    <property type="match status" value="1"/>
</dbReference>